<evidence type="ECO:0000256" key="7">
    <source>
        <dbReference type="ARBA" id="ARBA00023136"/>
    </source>
</evidence>
<gene>
    <name evidence="12" type="primary">COPZ1</name>
</gene>
<evidence type="ECO:0000313" key="12">
    <source>
        <dbReference type="Ensembl" id="ENSTGUP00000030611.1"/>
    </source>
</evidence>
<protein>
    <recommendedName>
        <fullName evidence="10">Coatomer subunit zeta</fullName>
    </recommendedName>
</protein>
<evidence type="ECO:0000256" key="9">
    <source>
        <dbReference type="ARBA" id="ARBA00045555"/>
    </source>
</evidence>
<evidence type="ECO:0000256" key="5">
    <source>
        <dbReference type="ARBA" id="ARBA00022927"/>
    </source>
</evidence>
<comment type="subcellular location">
    <subcellularLocation>
        <location evidence="10">Cytoplasm</location>
    </subcellularLocation>
    <subcellularLocation>
        <location evidence="1 10">Golgi apparatus membrane</location>
        <topology evidence="10">Peripheral membrane protein</topology>
        <orientation evidence="10">Cytoplasmic side</orientation>
    </subcellularLocation>
    <subcellularLocation>
        <location evidence="10">Cytoplasmic vesicle</location>
        <location evidence="10">COPI-coated vesicle membrane</location>
        <topology evidence="10">Peripheral membrane protein</topology>
        <orientation evidence="10">Cytoplasmic side</orientation>
    </subcellularLocation>
</comment>
<dbReference type="CDD" id="cd14829">
    <property type="entry name" value="Zeta-COP"/>
    <property type="match status" value="1"/>
</dbReference>
<evidence type="ECO:0000256" key="2">
    <source>
        <dbReference type="ARBA" id="ARBA00006972"/>
    </source>
</evidence>
<keyword evidence="4 10" id="KW-0963">Cytoplasm</keyword>
<keyword evidence="8 10" id="KW-0968">Cytoplasmic vesicle</keyword>
<dbReference type="GeneTree" id="ENSGT00390000004405"/>
<dbReference type="InParanoid" id="A0A674H7N6"/>
<dbReference type="InterPro" id="IPR011012">
    <property type="entry name" value="Longin-like_dom_sf"/>
</dbReference>
<accession>A0A674H7N6</accession>
<dbReference type="SUPFAM" id="SSF64356">
    <property type="entry name" value="SNARE-like"/>
    <property type="match status" value="1"/>
</dbReference>
<comment type="subunit">
    <text evidence="10">Oligomeric complex that consists of at least the alpha, beta, beta', gamma, delta, epsilon and zeta subunits.</text>
</comment>
<evidence type="ECO:0000256" key="1">
    <source>
        <dbReference type="ARBA" id="ARBA00004394"/>
    </source>
</evidence>
<evidence type="ECO:0000313" key="13">
    <source>
        <dbReference type="Proteomes" id="UP000007754"/>
    </source>
</evidence>
<comment type="similarity">
    <text evidence="2 10">Belongs to the adaptor complexes small subunit family.</text>
</comment>
<reference evidence="12" key="2">
    <citation type="submission" date="2025-09" db="UniProtKB">
        <authorList>
            <consortium name="Ensembl"/>
        </authorList>
    </citation>
    <scope>IDENTIFICATION</scope>
</reference>
<evidence type="ECO:0000256" key="6">
    <source>
        <dbReference type="ARBA" id="ARBA00023034"/>
    </source>
</evidence>
<keyword evidence="10" id="KW-0931">ER-Golgi transport</keyword>
<dbReference type="InterPro" id="IPR039652">
    <property type="entry name" value="Coatomer_zeta"/>
</dbReference>
<comment type="function">
    <text evidence="9">The coatomer is a cytosolic protein complex that binds to dilysine motifs and reversibly associates with Golgi non-clathrin-coated vesicles, which further mediate biosynthetic protein transport from the ER, via the Golgi up to the trans Golgi network. Coatomer complex is required for budding from Golgi membranes, and is essential for the retrograde Golgi-to-ER transport of dilysine-tagged proteins. The zeta subunit may be involved in regulating the coat assembly and, hence, the rate of biosynthetic protein transport due to its association-dissociation properties with the coatomer complex.</text>
</comment>
<dbReference type="Ensembl" id="ENSTGUT00000030670.1">
    <property type="protein sequence ID" value="ENSTGUP00000030611.1"/>
    <property type="gene ID" value="ENSTGUG00000021753.1"/>
</dbReference>
<name>A0A674H7N6_TAEGU</name>
<organism evidence="12 13">
    <name type="scientific">Taeniopygia guttata</name>
    <name type="common">Zebra finch</name>
    <name type="synonym">Poephila guttata</name>
    <dbReference type="NCBI Taxonomy" id="59729"/>
    <lineage>
        <taxon>Eukaryota</taxon>
        <taxon>Metazoa</taxon>
        <taxon>Chordata</taxon>
        <taxon>Craniata</taxon>
        <taxon>Vertebrata</taxon>
        <taxon>Euteleostomi</taxon>
        <taxon>Archelosauria</taxon>
        <taxon>Archosauria</taxon>
        <taxon>Dinosauria</taxon>
        <taxon>Saurischia</taxon>
        <taxon>Theropoda</taxon>
        <taxon>Coelurosauria</taxon>
        <taxon>Aves</taxon>
        <taxon>Neognathae</taxon>
        <taxon>Neoaves</taxon>
        <taxon>Telluraves</taxon>
        <taxon>Australaves</taxon>
        <taxon>Passeriformes</taxon>
        <taxon>Passeroidea</taxon>
        <taxon>Estrildidae</taxon>
        <taxon>Estrildinae</taxon>
        <taxon>Taeniopygia</taxon>
    </lineage>
</organism>
<evidence type="ECO:0000256" key="3">
    <source>
        <dbReference type="ARBA" id="ARBA00022448"/>
    </source>
</evidence>
<keyword evidence="3 10" id="KW-0813">Transport</keyword>
<dbReference type="Pfam" id="PF01217">
    <property type="entry name" value="Clat_adaptor_s"/>
    <property type="match status" value="1"/>
</dbReference>
<dbReference type="AlphaFoldDB" id="A0A674H7N6"/>
<dbReference type="GO" id="GO:0006886">
    <property type="term" value="P:intracellular protein transport"/>
    <property type="evidence" value="ECO:0007669"/>
    <property type="project" value="TreeGrafter"/>
</dbReference>
<keyword evidence="7 10" id="KW-0472">Membrane</keyword>
<evidence type="ECO:0000259" key="11">
    <source>
        <dbReference type="Pfam" id="PF01217"/>
    </source>
</evidence>
<reference evidence="12" key="1">
    <citation type="submission" date="2025-08" db="UniProtKB">
        <authorList>
            <consortium name="Ensembl"/>
        </authorList>
    </citation>
    <scope>IDENTIFICATION</scope>
</reference>
<keyword evidence="6 10" id="KW-0333">Golgi apparatus</keyword>
<keyword evidence="13" id="KW-1185">Reference proteome</keyword>
<sequence length="319" mass="34470">MEALVLEPSLYTVKAIIILDNDGERLFAKYYDDTYPSVKEQRAFEKNIFSKTHRSDSEIALLDGLTVVYKSSIDLYCCVIGSATQNELMLTAVLNCLFDSLSQMLRKNVERRALLDNMEGLFLAVDEIVDGGVILESDPQQVVHRVAVRVRGLWGDWGGFEENWGFGGFLGGDLGYFRGFLGFFGGILGFWGGVGRDFRGIWGGLGGDLGVWGDLRFFWGDLGFWGGFEFSGGGFELFGGGFGGFGGIGGGFQGALEVWGVFWEDFRGVWEGFGGLGGILGGFGIFGGSPGAILGAPPAPGPHCPLSVPPRPHRVRTCP</sequence>
<feature type="domain" description="AP complex mu/sigma subunit" evidence="11">
    <location>
        <begin position="12"/>
        <end position="149"/>
    </location>
</feature>
<evidence type="ECO:0000256" key="10">
    <source>
        <dbReference type="RuleBase" id="RU366053"/>
    </source>
</evidence>
<dbReference type="Proteomes" id="UP000007754">
    <property type="component" value="Unplaced"/>
</dbReference>
<dbReference type="PANTHER" id="PTHR11043">
    <property type="entry name" value="ZETA-COAT PROTEIN"/>
    <property type="match status" value="1"/>
</dbReference>
<dbReference type="GO" id="GO:0006890">
    <property type="term" value="P:retrograde vesicle-mediated transport, Golgi to endoplasmic reticulum"/>
    <property type="evidence" value="ECO:0007669"/>
    <property type="project" value="UniProtKB-UniRule"/>
</dbReference>
<keyword evidence="5 10" id="KW-0653">Protein transport</keyword>
<dbReference type="GO" id="GO:0006891">
    <property type="term" value="P:intra-Golgi vesicle-mediated transport"/>
    <property type="evidence" value="ECO:0007669"/>
    <property type="project" value="TreeGrafter"/>
</dbReference>
<dbReference type="Gene3D" id="3.30.450.60">
    <property type="match status" value="1"/>
</dbReference>
<evidence type="ECO:0000256" key="8">
    <source>
        <dbReference type="ARBA" id="ARBA00023329"/>
    </source>
</evidence>
<dbReference type="PANTHER" id="PTHR11043:SF2">
    <property type="entry name" value="COATOMER SUBUNIT ZETA-1"/>
    <property type="match status" value="1"/>
</dbReference>
<evidence type="ECO:0000256" key="4">
    <source>
        <dbReference type="ARBA" id="ARBA00022490"/>
    </source>
</evidence>
<dbReference type="FunFam" id="3.30.450.60:FF:000008">
    <property type="entry name" value="Coatomer subunit zeta-1 isoform 1"/>
    <property type="match status" value="1"/>
</dbReference>
<dbReference type="GO" id="GO:0030126">
    <property type="term" value="C:COPI vesicle coat"/>
    <property type="evidence" value="ECO:0007669"/>
    <property type="project" value="UniProtKB-UniRule"/>
</dbReference>
<proteinExistence type="inferred from homology"/>
<dbReference type="GO" id="GO:0000139">
    <property type="term" value="C:Golgi membrane"/>
    <property type="evidence" value="ECO:0007669"/>
    <property type="project" value="UniProtKB-SubCell"/>
</dbReference>
<dbReference type="InterPro" id="IPR022775">
    <property type="entry name" value="AP_mu_sigma_su"/>
</dbReference>